<dbReference type="Pfam" id="PF13181">
    <property type="entry name" value="TPR_8"/>
    <property type="match status" value="2"/>
</dbReference>
<feature type="transmembrane region" description="Helical" evidence="4">
    <location>
        <begin position="305"/>
        <end position="322"/>
    </location>
</feature>
<dbReference type="OrthoDB" id="9815643at2"/>
<feature type="transmembrane region" description="Helical" evidence="4">
    <location>
        <begin position="187"/>
        <end position="210"/>
    </location>
</feature>
<evidence type="ECO:0000256" key="3">
    <source>
        <dbReference type="PROSITE-ProRule" id="PRU00339"/>
    </source>
</evidence>
<dbReference type="EMBL" id="CP000473">
    <property type="protein sequence ID" value="ABJ82723.1"/>
    <property type="molecule type" value="Genomic_DNA"/>
</dbReference>
<evidence type="ECO:0000256" key="2">
    <source>
        <dbReference type="ARBA" id="ARBA00022803"/>
    </source>
</evidence>
<dbReference type="InterPro" id="IPR052346">
    <property type="entry name" value="O-mannosyl-transferase_TMTC"/>
</dbReference>
<keyword evidence="4" id="KW-0472">Membrane</keyword>
<feature type="transmembrane region" description="Helical" evidence="4">
    <location>
        <begin position="64"/>
        <end position="83"/>
    </location>
</feature>
<feature type="transmembrane region" description="Helical" evidence="4">
    <location>
        <begin position="382"/>
        <end position="398"/>
    </location>
</feature>
<evidence type="ECO:0000256" key="4">
    <source>
        <dbReference type="SAM" id="Phobius"/>
    </source>
</evidence>
<accession>Q027T4</accession>
<feature type="transmembrane region" description="Helical" evidence="4">
    <location>
        <begin position="328"/>
        <end position="347"/>
    </location>
</feature>
<evidence type="ECO:0000313" key="5">
    <source>
        <dbReference type="EMBL" id="ABJ82723.1"/>
    </source>
</evidence>
<dbReference type="PROSITE" id="PS50005">
    <property type="entry name" value="TPR"/>
    <property type="match status" value="1"/>
</dbReference>
<dbReference type="eggNOG" id="COG0457">
    <property type="taxonomic scope" value="Bacteria"/>
</dbReference>
<keyword evidence="4" id="KW-0812">Transmembrane</keyword>
<dbReference type="KEGG" id="sus:Acid_1733"/>
<dbReference type="SMART" id="SM00028">
    <property type="entry name" value="TPR"/>
    <property type="match status" value="3"/>
</dbReference>
<feature type="repeat" description="TPR" evidence="3">
    <location>
        <begin position="489"/>
        <end position="522"/>
    </location>
</feature>
<dbReference type="SUPFAM" id="SSF48452">
    <property type="entry name" value="TPR-like"/>
    <property type="match status" value="1"/>
</dbReference>
<dbReference type="InParanoid" id="Q027T4"/>
<evidence type="ECO:0000256" key="1">
    <source>
        <dbReference type="ARBA" id="ARBA00022737"/>
    </source>
</evidence>
<keyword evidence="1" id="KW-0677">Repeat</keyword>
<protein>
    <submittedName>
        <fullName evidence="5">TPR repeat-containing protein</fullName>
    </submittedName>
</protein>
<feature type="transmembrane region" description="Helical" evidence="4">
    <location>
        <begin position="20"/>
        <end position="43"/>
    </location>
</feature>
<dbReference type="PANTHER" id="PTHR44227:SF3">
    <property type="entry name" value="PROTEIN O-MANNOSYL-TRANSFERASE TMTC4"/>
    <property type="match status" value="1"/>
</dbReference>
<name>Q027T4_SOLUE</name>
<feature type="transmembrane region" description="Helical" evidence="4">
    <location>
        <begin position="95"/>
        <end position="119"/>
    </location>
</feature>
<dbReference type="PANTHER" id="PTHR44227">
    <property type="match status" value="1"/>
</dbReference>
<gene>
    <name evidence="5" type="ordered locus">Acid_1733</name>
</gene>
<feature type="transmembrane region" description="Helical" evidence="4">
    <location>
        <begin position="230"/>
        <end position="250"/>
    </location>
</feature>
<dbReference type="InterPro" id="IPR011990">
    <property type="entry name" value="TPR-like_helical_dom_sf"/>
</dbReference>
<dbReference type="InterPro" id="IPR019734">
    <property type="entry name" value="TPR_rpt"/>
</dbReference>
<dbReference type="AlphaFoldDB" id="Q027T4"/>
<reference evidence="5" key="1">
    <citation type="submission" date="2006-10" db="EMBL/GenBank/DDBJ databases">
        <title>Complete sequence of Solibacter usitatus Ellin6076.</title>
        <authorList>
            <consortium name="US DOE Joint Genome Institute"/>
            <person name="Copeland A."/>
            <person name="Lucas S."/>
            <person name="Lapidus A."/>
            <person name="Barry K."/>
            <person name="Detter J.C."/>
            <person name="Glavina del Rio T."/>
            <person name="Hammon N."/>
            <person name="Israni S."/>
            <person name="Dalin E."/>
            <person name="Tice H."/>
            <person name="Pitluck S."/>
            <person name="Thompson L.S."/>
            <person name="Brettin T."/>
            <person name="Bruce D."/>
            <person name="Han C."/>
            <person name="Tapia R."/>
            <person name="Gilna P."/>
            <person name="Schmutz J."/>
            <person name="Larimer F."/>
            <person name="Land M."/>
            <person name="Hauser L."/>
            <person name="Kyrpides N."/>
            <person name="Mikhailova N."/>
            <person name="Janssen P.H."/>
            <person name="Kuske C.R."/>
            <person name="Richardson P."/>
        </authorList>
    </citation>
    <scope>NUCLEOTIDE SEQUENCE</scope>
    <source>
        <strain evidence="5">Ellin6076</strain>
    </source>
</reference>
<keyword evidence="4" id="KW-1133">Transmembrane helix</keyword>
<organism evidence="5">
    <name type="scientific">Solibacter usitatus (strain Ellin6076)</name>
    <dbReference type="NCBI Taxonomy" id="234267"/>
    <lineage>
        <taxon>Bacteria</taxon>
        <taxon>Pseudomonadati</taxon>
        <taxon>Acidobacteriota</taxon>
        <taxon>Terriglobia</taxon>
        <taxon>Bryobacterales</taxon>
        <taxon>Solibacteraceae</taxon>
        <taxon>Candidatus Solibacter</taxon>
    </lineage>
</organism>
<keyword evidence="2 3" id="KW-0802">TPR repeat</keyword>
<feature type="transmembrane region" description="Helical" evidence="4">
    <location>
        <begin position="159"/>
        <end position="175"/>
    </location>
</feature>
<feature type="transmembrane region" description="Helical" evidence="4">
    <location>
        <begin position="131"/>
        <end position="153"/>
    </location>
</feature>
<dbReference type="Gene3D" id="1.25.40.10">
    <property type="entry name" value="Tetratricopeptide repeat domain"/>
    <property type="match status" value="1"/>
</dbReference>
<sequence>MDGRKNKVSAQAKSYTSGVLFSWHVVWLVLAALIVGASLYSSALHGRFIFDDDALPFQQGIRSASLRVWLAGVRPFLMFSYWLNYRISGSDPYSYHVFNLLIHAVNTGLVFVVLLRLLGLAEWDSAKRHSAAVLGATVFLIHPLATESVSYVAGRSESLAALFLLLAYAVFLDGYNSPISWGRSAVVMTLFGIAAATKENAVALAGLLLLTDLSWPRPYSIEGLRRNYKVYLLMTPGVALAAVWVGRVLSTAETAGFSLKEVTWYQYGFTQARAVFEYLRLAFFPVGQSVDHDFPVSHAVTEYGAIFYLVLLAALITAAILVRHRYPLATFGFLMFLILLAPTSSVIPIADPLVERRMYVPIVGLILVACQAVKGLRWSNGAVAVLLAILALFGGLCYQRNHLWGKPEQVWARAAEDSTRKGRPFLGLAESLIAENRCAEAIPFLERGEQLMPHDFAIEVAWGKVLECQGKLEDALQRLERAAAILPNSFVYQLIGLLYGEMGKKEEAGAALRKAEQLGPGNVSAHCALGLWYESMDDAAAAEREYREALSIDAYSTEAQMGLDRIHVSTAARE</sequence>
<dbReference type="HOGENOM" id="CLU_011615_5_1_0"/>
<dbReference type="STRING" id="234267.Acid_1733"/>
<proteinExistence type="predicted"/>